<proteinExistence type="predicted"/>
<gene>
    <name evidence="2" type="ORF">E7Z79_04825</name>
</gene>
<organism evidence="2 3">
    <name type="scientific">Methanobrevibacter thaueri</name>
    <dbReference type="NCBI Taxonomy" id="190975"/>
    <lineage>
        <taxon>Archaea</taxon>
        <taxon>Methanobacteriati</taxon>
        <taxon>Methanobacteriota</taxon>
        <taxon>Methanomada group</taxon>
        <taxon>Methanobacteria</taxon>
        <taxon>Methanobacteriales</taxon>
        <taxon>Methanobacteriaceae</taxon>
        <taxon>Methanobrevibacter</taxon>
    </lineage>
</organism>
<dbReference type="InterPro" id="IPR043941">
    <property type="entry name" value="EMC6-arch"/>
</dbReference>
<accession>A0A8T3VEG4</accession>
<evidence type="ECO:0000256" key="1">
    <source>
        <dbReference type="SAM" id="Phobius"/>
    </source>
</evidence>
<dbReference type="AlphaFoldDB" id="A0A8T3VEG4"/>
<sequence length="90" mass="10057">MDTTIKVTSIHIVAGLVAALLSAALTAGWFGFKNDVFAFFIAVIILYFVGQFSQKIAGDEISGFSQWLWDGISPFFFTWVIAYTLFVMYL</sequence>
<feature type="transmembrane region" description="Helical" evidence="1">
    <location>
        <begin position="12"/>
        <end position="30"/>
    </location>
</feature>
<reference evidence="2" key="1">
    <citation type="submission" date="2019-04" db="EMBL/GenBank/DDBJ databases">
        <title>Evolution of Biomass-Degrading Anaerobic Consortia Revealed by Metagenomics.</title>
        <authorList>
            <person name="Peng X."/>
        </authorList>
    </citation>
    <scope>NUCLEOTIDE SEQUENCE</scope>
    <source>
        <strain evidence="2">SIG18</strain>
    </source>
</reference>
<dbReference type="EMBL" id="SUTK01000016">
    <property type="protein sequence ID" value="MBE6501745.1"/>
    <property type="molecule type" value="Genomic_DNA"/>
</dbReference>
<dbReference type="RefSeq" id="WP_303738846.1">
    <property type="nucleotide sequence ID" value="NZ_SUTK01000016.1"/>
</dbReference>
<dbReference type="Proteomes" id="UP000783037">
    <property type="component" value="Unassembled WGS sequence"/>
</dbReference>
<evidence type="ECO:0000313" key="3">
    <source>
        <dbReference type="Proteomes" id="UP000783037"/>
    </source>
</evidence>
<name>A0A8T3VEG4_9EURY</name>
<dbReference type="Pfam" id="PF19094">
    <property type="entry name" value="EMC6_arch"/>
    <property type="match status" value="1"/>
</dbReference>
<comment type="caution">
    <text evidence="2">The sequence shown here is derived from an EMBL/GenBank/DDBJ whole genome shotgun (WGS) entry which is preliminary data.</text>
</comment>
<keyword evidence="1" id="KW-1133">Transmembrane helix</keyword>
<keyword evidence="1" id="KW-0812">Transmembrane</keyword>
<feature type="transmembrane region" description="Helical" evidence="1">
    <location>
        <begin position="67"/>
        <end position="89"/>
    </location>
</feature>
<protein>
    <submittedName>
        <fullName evidence="2">Uncharacterized protein</fullName>
    </submittedName>
</protein>
<feature type="transmembrane region" description="Helical" evidence="1">
    <location>
        <begin position="36"/>
        <end position="55"/>
    </location>
</feature>
<keyword evidence="1" id="KW-0472">Membrane</keyword>
<evidence type="ECO:0000313" key="2">
    <source>
        <dbReference type="EMBL" id="MBE6501745.1"/>
    </source>
</evidence>